<sequence>MKKLLVLTAAATFSFSTFAATEGKPFSTAELKAMDCATLSVEQSNAKRELASAEKNIANINANAQSPNKAVSKWAGLASGALTAFGGNSEKTAKASQIANNLAGEEDTSDVNNLTVQESIKAKAQANIENIATFQKSKKCKI</sequence>
<dbReference type="RefSeq" id="WP_005085309.1">
    <property type="nucleotide sequence ID" value="NZ_BBSE01000012.1"/>
</dbReference>
<proteinExistence type="predicted"/>
<name>A0A3Q8XGS0_ACIHA</name>
<dbReference type="Proteomes" id="UP000463868">
    <property type="component" value="Chromosome"/>
</dbReference>
<gene>
    <name evidence="1" type="ORF">AhaeAN43_13475</name>
</gene>
<organism evidence="1 2">
    <name type="scientific">Acinetobacter haemolyticus</name>
    <dbReference type="NCBI Taxonomy" id="29430"/>
    <lineage>
        <taxon>Bacteria</taxon>
        <taxon>Pseudomonadati</taxon>
        <taxon>Pseudomonadota</taxon>
        <taxon>Gammaproteobacteria</taxon>
        <taxon>Moraxellales</taxon>
        <taxon>Moraxellaceae</taxon>
        <taxon>Acinetobacter</taxon>
    </lineage>
</organism>
<dbReference type="EMBL" id="CP031976">
    <property type="protein sequence ID" value="QHI14296.1"/>
    <property type="molecule type" value="Genomic_DNA"/>
</dbReference>
<protein>
    <submittedName>
        <fullName evidence="1">Uncharacterized protein</fullName>
    </submittedName>
</protein>
<evidence type="ECO:0000313" key="1">
    <source>
        <dbReference type="EMBL" id="QHI14296.1"/>
    </source>
</evidence>
<dbReference type="GeneID" id="56330215"/>
<dbReference type="AlphaFoldDB" id="A0A3Q8XGS0"/>
<reference evidence="1 2" key="1">
    <citation type="submission" date="2018-08" db="EMBL/GenBank/DDBJ databases">
        <title>Analysis of the genomic diversity of Mexican Acinetobacter haemolyticus clinical isolates.</title>
        <authorList>
            <person name="Castro-Jaimes S."/>
            <person name="Cevallos M.A."/>
        </authorList>
    </citation>
    <scope>NUCLEOTIDE SEQUENCE [LARGE SCALE GENOMIC DNA]</scope>
    <source>
        <strain evidence="1 2">AN43</strain>
    </source>
</reference>
<accession>A0A3Q8XGS0</accession>
<evidence type="ECO:0000313" key="2">
    <source>
        <dbReference type="Proteomes" id="UP000463868"/>
    </source>
</evidence>